<dbReference type="Pfam" id="PF19760">
    <property type="entry name" value="DUF6247"/>
    <property type="match status" value="1"/>
</dbReference>
<reference evidence="3" key="1">
    <citation type="journal article" date="2019" name="Int. J. Syst. Evol. Microbiol.">
        <title>The Global Catalogue of Microorganisms (GCM) 10K type strain sequencing project: providing services to taxonomists for standard genome sequencing and annotation.</title>
        <authorList>
            <consortium name="The Broad Institute Genomics Platform"/>
            <consortium name="The Broad Institute Genome Sequencing Center for Infectious Disease"/>
            <person name="Wu L."/>
            <person name="Ma J."/>
        </authorList>
    </citation>
    <scope>NUCLEOTIDE SEQUENCE [LARGE SCALE GENOMIC DNA]</scope>
    <source>
        <strain evidence="3">JCM 16925</strain>
    </source>
</reference>
<keyword evidence="3" id="KW-1185">Reference proteome</keyword>
<dbReference type="Proteomes" id="UP001499984">
    <property type="component" value="Unassembled WGS sequence"/>
</dbReference>
<evidence type="ECO:0008006" key="4">
    <source>
        <dbReference type="Google" id="ProtNLM"/>
    </source>
</evidence>
<evidence type="ECO:0000313" key="3">
    <source>
        <dbReference type="Proteomes" id="UP001499984"/>
    </source>
</evidence>
<name>A0ABP7UHS7_9ACTN</name>
<sequence length="126" mass="13371">MEGNGSMGLQPTESVGDGPLIPRPERTPGALRAACAVVAPQLLAAYDQAKDQALAEAVEYGSLKPVHAYLEHWAALIEIERHPEAARAYHRAGYLAHVATAPDEAREHLATAGGVYRDAAKAVHAK</sequence>
<comment type="caution">
    <text evidence="2">The sequence shown here is derived from an EMBL/GenBank/DDBJ whole genome shotgun (WGS) entry which is preliminary data.</text>
</comment>
<evidence type="ECO:0000256" key="1">
    <source>
        <dbReference type="SAM" id="MobiDB-lite"/>
    </source>
</evidence>
<dbReference type="EMBL" id="BAAAZY010000005">
    <property type="protein sequence ID" value="GAA4043607.1"/>
    <property type="molecule type" value="Genomic_DNA"/>
</dbReference>
<gene>
    <name evidence="2" type="ORF">GCM10022233_10990</name>
</gene>
<organism evidence="2 3">
    <name type="scientific">Streptomyces shaanxiensis</name>
    <dbReference type="NCBI Taxonomy" id="653357"/>
    <lineage>
        <taxon>Bacteria</taxon>
        <taxon>Bacillati</taxon>
        <taxon>Actinomycetota</taxon>
        <taxon>Actinomycetes</taxon>
        <taxon>Kitasatosporales</taxon>
        <taxon>Streptomycetaceae</taxon>
        <taxon>Streptomyces</taxon>
    </lineage>
</organism>
<accession>A0ABP7UHS7</accession>
<protein>
    <recommendedName>
        <fullName evidence="4">Tetratricopeptide repeat protein</fullName>
    </recommendedName>
</protein>
<dbReference type="InterPro" id="IPR046214">
    <property type="entry name" value="DUF6247"/>
</dbReference>
<proteinExistence type="predicted"/>
<evidence type="ECO:0000313" key="2">
    <source>
        <dbReference type="EMBL" id="GAA4043607.1"/>
    </source>
</evidence>
<feature type="region of interest" description="Disordered" evidence="1">
    <location>
        <begin position="1"/>
        <end position="26"/>
    </location>
</feature>